<protein>
    <submittedName>
        <fullName evidence="1">Superoxide dismutase</fullName>
    </submittedName>
</protein>
<reference evidence="1" key="1">
    <citation type="submission" date="2019-08" db="EMBL/GenBank/DDBJ databases">
        <title>Genome sequence of Clostridiales bacterium MT110.</title>
        <authorList>
            <person name="Cao J."/>
        </authorList>
    </citation>
    <scope>NUCLEOTIDE SEQUENCE</scope>
    <source>
        <strain evidence="1">MT110</strain>
    </source>
</reference>
<dbReference type="Proteomes" id="UP000594014">
    <property type="component" value="Chromosome"/>
</dbReference>
<evidence type="ECO:0000313" key="1">
    <source>
        <dbReference type="EMBL" id="QOX62101.1"/>
    </source>
</evidence>
<gene>
    <name evidence="1" type="ORF">FRZ06_01420</name>
</gene>
<name>A0ACD1A6S6_9FIRM</name>
<proteinExistence type="predicted"/>
<sequence>MDCIMTPIGQHQLPPLPYGYDALEPVIGRESLRIHHNRLHKAYVDGLNNAEINLAEARKNNDYQYIKYWENELAFQGSGHIFHSIYWTIMAPLGKGGDPGPHTMHQINCYFGNFEAFKEQLKNASLKVEGSGWGVVTWQPTWNRLEILQASKHQDLTQWSGIPILVCDVWEHAYYLDYQNLREKFIDSWWDLVNWYEVERRLIHAMNGKVPLTIMEDWISCWRP</sequence>
<organism evidence="1 2">
    <name type="scientific">Anoxybacterium hadale</name>
    <dbReference type="NCBI Taxonomy" id="3408580"/>
    <lineage>
        <taxon>Bacteria</taxon>
        <taxon>Bacillati</taxon>
        <taxon>Bacillota</taxon>
        <taxon>Clostridia</taxon>
        <taxon>Peptostreptococcales</taxon>
        <taxon>Anaerovoracaceae</taxon>
        <taxon>Anoxybacterium</taxon>
    </lineage>
</organism>
<evidence type="ECO:0000313" key="2">
    <source>
        <dbReference type="Proteomes" id="UP000594014"/>
    </source>
</evidence>
<dbReference type="EMBL" id="CP042469">
    <property type="protein sequence ID" value="QOX62101.1"/>
    <property type="molecule type" value="Genomic_DNA"/>
</dbReference>
<accession>A0ACD1A6S6</accession>
<keyword evidence="2" id="KW-1185">Reference proteome</keyword>